<evidence type="ECO:0000313" key="2">
    <source>
        <dbReference type="Proteomes" id="UP000245647"/>
    </source>
</evidence>
<dbReference type="EMBL" id="QEAS01000011">
    <property type="protein sequence ID" value="PWG79875.1"/>
    <property type="molecule type" value="Genomic_DNA"/>
</dbReference>
<evidence type="ECO:0000313" key="1">
    <source>
        <dbReference type="EMBL" id="PWG79875.1"/>
    </source>
</evidence>
<organism evidence="1 2">
    <name type="scientific">Pararcticibacter amylolyticus</name>
    <dbReference type="NCBI Taxonomy" id="2173175"/>
    <lineage>
        <taxon>Bacteria</taxon>
        <taxon>Pseudomonadati</taxon>
        <taxon>Bacteroidota</taxon>
        <taxon>Sphingobacteriia</taxon>
        <taxon>Sphingobacteriales</taxon>
        <taxon>Sphingobacteriaceae</taxon>
        <taxon>Pararcticibacter</taxon>
    </lineage>
</organism>
<name>A0A2U2PEP9_9SPHI</name>
<accession>A0A2U2PEP9</accession>
<sequence length="86" mass="9491">PNREVKPARADGTAVTRGRVGRCQPLQEPVSDKLTGFFCIMPETQGMAGQEKRTGDGTGIIRRASVGGSSWIFTQQNFTFFLVWRS</sequence>
<dbReference type="Proteomes" id="UP000245647">
    <property type="component" value="Unassembled WGS sequence"/>
</dbReference>
<proteinExistence type="predicted"/>
<feature type="non-terminal residue" evidence="1">
    <location>
        <position position="1"/>
    </location>
</feature>
<protein>
    <submittedName>
        <fullName evidence="1">Uncharacterized protein</fullName>
    </submittedName>
</protein>
<reference evidence="1 2" key="1">
    <citation type="submission" date="2018-04" db="EMBL/GenBank/DDBJ databases">
        <title>Pedobacter chongqingensis sp. nov., isolated from a rottenly hemp rope.</title>
        <authorList>
            <person name="Cai Y."/>
        </authorList>
    </citation>
    <scope>NUCLEOTIDE SEQUENCE [LARGE SCALE GENOMIC DNA]</scope>
    <source>
        <strain evidence="1 2">FJ4-8</strain>
    </source>
</reference>
<comment type="caution">
    <text evidence="1">The sequence shown here is derived from an EMBL/GenBank/DDBJ whole genome shotgun (WGS) entry which is preliminary data.</text>
</comment>
<gene>
    <name evidence="1" type="ORF">DDR33_13800</name>
</gene>
<dbReference type="AlphaFoldDB" id="A0A2U2PEP9"/>
<keyword evidence="2" id="KW-1185">Reference proteome</keyword>